<accession>A0A3B0XY14</accession>
<protein>
    <submittedName>
        <fullName evidence="1">Uncharacterized protein</fullName>
    </submittedName>
</protein>
<evidence type="ECO:0000313" key="1">
    <source>
        <dbReference type="EMBL" id="VAW66809.1"/>
    </source>
</evidence>
<proteinExistence type="predicted"/>
<name>A0A3B0XY14_9ZZZZ</name>
<sequence>MSKRPATYVGYDNEIDGGMTAIAKVIRDAWVFGVIEETETCEGWNFAGIDSLLDKVNKEWDKYGCLVSHLPPELREKHQRIHDKAIAEAKAMGWSGEAETGDEI</sequence>
<organism evidence="1">
    <name type="scientific">hydrothermal vent metagenome</name>
    <dbReference type="NCBI Taxonomy" id="652676"/>
    <lineage>
        <taxon>unclassified sequences</taxon>
        <taxon>metagenomes</taxon>
        <taxon>ecological metagenomes</taxon>
    </lineage>
</organism>
<dbReference type="EMBL" id="UOFH01000360">
    <property type="protein sequence ID" value="VAW66809.1"/>
    <property type="molecule type" value="Genomic_DNA"/>
</dbReference>
<gene>
    <name evidence="1" type="ORF">MNBD_GAMMA08-950</name>
</gene>
<reference evidence="1" key="1">
    <citation type="submission" date="2018-06" db="EMBL/GenBank/DDBJ databases">
        <authorList>
            <person name="Zhirakovskaya E."/>
        </authorList>
    </citation>
    <scope>NUCLEOTIDE SEQUENCE</scope>
</reference>
<dbReference type="AlphaFoldDB" id="A0A3B0XY14"/>